<proteinExistence type="predicted"/>
<dbReference type="EMBL" id="OX458334">
    <property type="protein sequence ID" value="CAI8981679.1"/>
    <property type="molecule type" value="Genomic_DNA"/>
</dbReference>
<evidence type="ECO:0000313" key="2">
    <source>
        <dbReference type="EMBL" id="CAI8981679.1"/>
    </source>
</evidence>
<keyword evidence="1" id="KW-0175">Coiled coil</keyword>
<evidence type="ECO:0000313" key="3">
    <source>
        <dbReference type="Proteomes" id="UP001162030"/>
    </source>
</evidence>
<reference evidence="2 3" key="1">
    <citation type="submission" date="2023-03" db="EMBL/GenBank/DDBJ databases">
        <authorList>
            <person name="Pearce D."/>
        </authorList>
    </citation>
    <scope>NUCLEOTIDE SEQUENCE [LARGE SCALE GENOMIC DNA]</scope>
    <source>
        <strain evidence="2">Msz</strain>
        <plasmid evidence="2 3">MSZNORminor</plasmid>
    </source>
</reference>
<organism evidence="2 3">
    <name type="scientific">Methylocaldum szegediense</name>
    <dbReference type="NCBI Taxonomy" id="73780"/>
    <lineage>
        <taxon>Bacteria</taxon>
        <taxon>Pseudomonadati</taxon>
        <taxon>Pseudomonadota</taxon>
        <taxon>Gammaproteobacteria</taxon>
        <taxon>Methylococcales</taxon>
        <taxon>Methylococcaceae</taxon>
        <taxon>Methylocaldum</taxon>
    </lineage>
</organism>
<geneLocation type="plasmid" evidence="2 3">
    <name>MSZNORminor</name>
</geneLocation>
<protein>
    <submittedName>
        <fullName evidence="2">Virus Gp157</fullName>
    </submittedName>
</protein>
<keyword evidence="3" id="KW-1185">Reference proteome</keyword>
<name>A0ABN8XDS8_9GAMM</name>
<accession>A0ABN8XDS8</accession>
<dbReference type="Proteomes" id="UP001162030">
    <property type="component" value="Plasmid MSZNORminor"/>
</dbReference>
<dbReference type="InterPro" id="IPR008840">
    <property type="entry name" value="Sipho_Gp157"/>
</dbReference>
<evidence type="ECO:0000256" key="1">
    <source>
        <dbReference type="SAM" id="Coils"/>
    </source>
</evidence>
<sequence>MKLYEIERKYLEALDVFTDPDADIPPETVADTLEAIEGEFERKAVNVAAFARQMEAEAEAIKQAEEKMAKRRKALENRARWLRDYLKTGMEVMGMKKIPSPWFVLSVQKNPPAVDIFDEAAVPDEFKETEILVRIDKAAIKEAINAGREVPGARMVNGTRLSIR</sequence>
<dbReference type="RefSeq" id="WP_281015928.1">
    <property type="nucleotide sequence ID" value="NZ_OX458334.1"/>
</dbReference>
<feature type="coiled-coil region" evidence="1">
    <location>
        <begin position="47"/>
        <end position="78"/>
    </location>
</feature>
<gene>
    <name evidence="2" type="ORF">MSZNOR_P0010</name>
</gene>
<keyword evidence="2" id="KW-0614">Plasmid</keyword>
<dbReference type="Pfam" id="PF05565">
    <property type="entry name" value="Sipho_Gp157"/>
    <property type="match status" value="1"/>
</dbReference>